<evidence type="ECO:0000256" key="1">
    <source>
        <dbReference type="SAM" id="SignalP"/>
    </source>
</evidence>
<sequence length="274" mass="28562">MLWPISLALVGWANVALARGILVLPGGNKDTVTPLNELSPLRDNFQLSSRQAAPVPLRIMALGASVTFGTGSSTGNSYRKDLRDMLVASGSTVNFVGEFTNGNFTNRQVEATPGFVISQIADSANKETPISMPNLVLMDAGTNNCNQGGLVPDAGANVSTMIDNIFTQSPGSTVILATILVNAQDAGQEACRVDINTQYSAMAAQMTAQGAKLVLVDMRGPDGPTTADLADKRHPNDVGYQKMATVWSQGIQQAVNQSLITAAADNGLPADGGA</sequence>
<dbReference type="InterPro" id="IPR051532">
    <property type="entry name" value="Ester_Hydrolysis_Enzymes"/>
</dbReference>
<feature type="signal peptide" evidence="1">
    <location>
        <begin position="1"/>
        <end position="18"/>
    </location>
</feature>
<dbReference type="GO" id="GO:0004622">
    <property type="term" value="F:phosphatidylcholine lysophospholipase activity"/>
    <property type="evidence" value="ECO:0007669"/>
    <property type="project" value="TreeGrafter"/>
</dbReference>
<proteinExistence type="predicted"/>
<organism evidence="3 4">
    <name type="scientific">Gnomoniopsis smithogilvyi</name>
    <dbReference type="NCBI Taxonomy" id="1191159"/>
    <lineage>
        <taxon>Eukaryota</taxon>
        <taxon>Fungi</taxon>
        <taxon>Dikarya</taxon>
        <taxon>Ascomycota</taxon>
        <taxon>Pezizomycotina</taxon>
        <taxon>Sordariomycetes</taxon>
        <taxon>Sordariomycetidae</taxon>
        <taxon>Diaporthales</taxon>
        <taxon>Gnomoniaceae</taxon>
        <taxon>Gnomoniopsis</taxon>
    </lineage>
</organism>
<dbReference type="Gene3D" id="3.40.50.1110">
    <property type="entry name" value="SGNH hydrolase"/>
    <property type="match status" value="1"/>
</dbReference>
<protein>
    <recommendedName>
        <fullName evidence="2">SGNH hydrolase-type esterase domain-containing protein</fullName>
    </recommendedName>
</protein>
<comment type="caution">
    <text evidence="3">The sequence shown here is derived from an EMBL/GenBank/DDBJ whole genome shotgun (WGS) entry which is preliminary data.</text>
</comment>
<dbReference type="OrthoDB" id="3915838at2759"/>
<reference evidence="3" key="1">
    <citation type="submission" date="2022-10" db="EMBL/GenBank/DDBJ databases">
        <title>Tapping the CABI collections for fungal endophytes: first genome assemblies for Collariella, Neodidymelliopsis, Ascochyta clinopodiicola, Didymella pomorum, Didymosphaeria variabile, Neocosmospora piperis and Neocucurbitaria cava.</title>
        <authorList>
            <person name="Hill R."/>
        </authorList>
    </citation>
    <scope>NUCLEOTIDE SEQUENCE</scope>
    <source>
        <strain evidence="3">IMI 355082</strain>
    </source>
</reference>
<gene>
    <name evidence="3" type="ORF">N0V93_004477</name>
</gene>
<dbReference type="EMBL" id="JAPEVB010000003">
    <property type="protein sequence ID" value="KAJ4390878.1"/>
    <property type="molecule type" value="Genomic_DNA"/>
</dbReference>
<keyword evidence="1" id="KW-0732">Signal</keyword>
<dbReference type="PANTHER" id="PTHR30383:SF31">
    <property type="entry name" value="SGNH HYDROLASE-TYPE ESTERASE DOMAIN-CONTAINING PROTEIN-RELATED"/>
    <property type="match status" value="1"/>
</dbReference>
<evidence type="ECO:0000313" key="3">
    <source>
        <dbReference type="EMBL" id="KAJ4390878.1"/>
    </source>
</evidence>
<evidence type="ECO:0000259" key="2">
    <source>
        <dbReference type="Pfam" id="PF13472"/>
    </source>
</evidence>
<evidence type="ECO:0000313" key="4">
    <source>
        <dbReference type="Proteomes" id="UP001140453"/>
    </source>
</evidence>
<dbReference type="InterPro" id="IPR036514">
    <property type="entry name" value="SGNH_hydro_sf"/>
</dbReference>
<dbReference type="SUPFAM" id="SSF52266">
    <property type="entry name" value="SGNH hydrolase"/>
    <property type="match status" value="1"/>
</dbReference>
<name>A0A9W8YSX8_9PEZI</name>
<dbReference type="Proteomes" id="UP001140453">
    <property type="component" value="Unassembled WGS sequence"/>
</dbReference>
<feature type="chain" id="PRO_5040911024" description="SGNH hydrolase-type esterase domain-containing protein" evidence="1">
    <location>
        <begin position="19"/>
        <end position="274"/>
    </location>
</feature>
<dbReference type="Pfam" id="PF13472">
    <property type="entry name" value="Lipase_GDSL_2"/>
    <property type="match status" value="1"/>
</dbReference>
<dbReference type="InterPro" id="IPR013830">
    <property type="entry name" value="SGNH_hydro"/>
</dbReference>
<dbReference type="PANTHER" id="PTHR30383">
    <property type="entry name" value="THIOESTERASE 1/PROTEASE 1/LYSOPHOSPHOLIPASE L1"/>
    <property type="match status" value="1"/>
</dbReference>
<feature type="domain" description="SGNH hydrolase-type esterase" evidence="2">
    <location>
        <begin position="61"/>
        <end position="241"/>
    </location>
</feature>
<keyword evidence="4" id="KW-1185">Reference proteome</keyword>
<accession>A0A9W8YSX8</accession>
<dbReference type="AlphaFoldDB" id="A0A9W8YSX8"/>